<dbReference type="AlphaFoldDB" id="A0AAJ4ZL16"/>
<keyword evidence="1" id="KW-1133">Transmembrane helix</keyword>
<protein>
    <submittedName>
        <fullName evidence="2">Uncharacterized protein</fullName>
    </submittedName>
</protein>
<sequence>MGNTADSVLAVIGGRWVLGDLFLIPGMVRAYNTVLAEQLGHARTGGDIMSKRIAWKRAALWAAGLVCVGAALTACTTSRDQYRDSSNISTYGVVDVGIERTSR</sequence>
<reference evidence="2 3" key="1">
    <citation type="submission" date="2018-06" db="EMBL/GenBank/DDBJ databases">
        <authorList>
            <consortium name="Pathogen Informatics"/>
            <person name="Doyle S."/>
        </authorList>
    </citation>
    <scope>NUCLEOTIDE SEQUENCE [LARGE SCALE GENOMIC DNA]</scope>
    <source>
        <strain evidence="2 3">NCTC10894</strain>
    </source>
</reference>
<dbReference type="Proteomes" id="UP000255008">
    <property type="component" value="Unassembled WGS sequence"/>
</dbReference>
<keyword evidence="1" id="KW-0812">Transmembrane</keyword>
<gene>
    <name evidence="2" type="ORF">NCTC10894_01540</name>
</gene>
<evidence type="ECO:0000313" key="3">
    <source>
        <dbReference type="Proteomes" id="UP000255008"/>
    </source>
</evidence>
<dbReference type="EMBL" id="UGVE01000001">
    <property type="protein sequence ID" value="SUD97189.1"/>
    <property type="molecule type" value="Genomic_DNA"/>
</dbReference>
<comment type="caution">
    <text evidence="2">The sequence shown here is derived from an EMBL/GenBank/DDBJ whole genome shotgun (WGS) entry which is preliminary data.</text>
</comment>
<evidence type="ECO:0000256" key="1">
    <source>
        <dbReference type="SAM" id="Phobius"/>
    </source>
</evidence>
<keyword evidence="1" id="KW-0472">Membrane</keyword>
<feature type="transmembrane region" description="Helical" evidence="1">
    <location>
        <begin position="58"/>
        <end position="74"/>
    </location>
</feature>
<organism evidence="2 3">
    <name type="scientific">Ralstonia mannitolilytica</name>
    <dbReference type="NCBI Taxonomy" id="105219"/>
    <lineage>
        <taxon>Bacteria</taxon>
        <taxon>Pseudomonadati</taxon>
        <taxon>Pseudomonadota</taxon>
        <taxon>Betaproteobacteria</taxon>
        <taxon>Burkholderiales</taxon>
        <taxon>Burkholderiaceae</taxon>
        <taxon>Ralstonia</taxon>
    </lineage>
</organism>
<proteinExistence type="predicted"/>
<evidence type="ECO:0000313" key="2">
    <source>
        <dbReference type="EMBL" id="SUD97189.1"/>
    </source>
</evidence>
<accession>A0AAJ4ZL16</accession>
<name>A0AAJ4ZL16_9RALS</name>